<evidence type="ECO:0000313" key="4">
    <source>
        <dbReference type="Proteomes" id="UP000250235"/>
    </source>
</evidence>
<proteinExistence type="predicted"/>
<feature type="compositionally biased region" description="Basic residues" evidence="1">
    <location>
        <begin position="617"/>
        <end position="638"/>
    </location>
</feature>
<dbReference type="InterPro" id="IPR025486">
    <property type="entry name" value="DUF4378"/>
</dbReference>
<feature type="region of interest" description="Disordered" evidence="1">
    <location>
        <begin position="204"/>
        <end position="224"/>
    </location>
</feature>
<feature type="compositionally biased region" description="Basic and acidic residues" evidence="1">
    <location>
        <begin position="521"/>
        <end position="530"/>
    </location>
</feature>
<gene>
    <name evidence="3" type="ORF">F511_02278</name>
</gene>
<feature type="compositionally biased region" description="Low complexity" evidence="1">
    <location>
        <begin position="76"/>
        <end position="98"/>
    </location>
</feature>
<protein>
    <submittedName>
        <fullName evidence="3">Protein LONGIFOLIA 1</fullName>
    </submittedName>
</protein>
<name>A0A2Z7CFA6_9LAMI</name>
<organism evidence="3 4">
    <name type="scientific">Dorcoceras hygrometricum</name>
    <dbReference type="NCBI Taxonomy" id="472368"/>
    <lineage>
        <taxon>Eukaryota</taxon>
        <taxon>Viridiplantae</taxon>
        <taxon>Streptophyta</taxon>
        <taxon>Embryophyta</taxon>
        <taxon>Tracheophyta</taxon>
        <taxon>Spermatophyta</taxon>
        <taxon>Magnoliopsida</taxon>
        <taxon>eudicotyledons</taxon>
        <taxon>Gunneridae</taxon>
        <taxon>Pentapetalae</taxon>
        <taxon>asterids</taxon>
        <taxon>lamiids</taxon>
        <taxon>Lamiales</taxon>
        <taxon>Gesneriaceae</taxon>
        <taxon>Didymocarpoideae</taxon>
        <taxon>Trichosporeae</taxon>
        <taxon>Loxocarpinae</taxon>
        <taxon>Dorcoceras</taxon>
    </lineage>
</organism>
<feature type="compositionally biased region" description="Polar residues" evidence="1">
    <location>
        <begin position="539"/>
        <end position="552"/>
    </location>
</feature>
<feature type="region of interest" description="Disordered" evidence="1">
    <location>
        <begin position="358"/>
        <end position="389"/>
    </location>
</feature>
<feature type="region of interest" description="Disordered" evidence="1">
    <location>
        <begin position="254"/>
        <end position="273"/>
    </location>
</feature>
<feature type="domain" description="DUF4378" evidence="2">
    <location>
        <begin position="810"/>
        <end position="977"/>
    </location>
</feature>
<dbReference type="OrthoDB" id="769613at2759"/>
<feature type="region of interest" description="Disordered" evidence="1">
    <location>
        <begin position="154"/>
        <end position="175"/>
    </location>
</feature>
<feature type="compositionally biased region" description="Polar residues" evidence="1">
    <location>
        <begin position="255"/>
        <end position="273"/>
    </location>
</feature>
<dbReference type="AlphaFoldDB" id="A0A2Z7CFA6"/>
<dbReference type="PANTHER" id="PTHR31680">
    <property type="entry name" value="LONGIFOLIA PROTEIN"/>
    <property type="match status" value="1"/>
</dbReference>
<dbReference type="Proteomes" id="UP000250235">
    <property type="component" value="Unassembled WGS sequence"/>
</dbReference>
<feature type="compositionally biased region" description="Polar residues" evidence="1">
    <location>
        <begin position="604"/>
        <end position="613"/>
    </location>
</feature>
<dbReference type="Pfam" id="PF14309">
    <property type="entry name" value="DUF4378"/>
    <property type="match status" value="1"/>
</dbReference>
<feature type="compositionally biased region" description="Polar residues" evidence="1">
    <location>
        <begin position="364"/>
        <end position="376"/>
    </location>
</feature>
<dbReference type="InterPro" id="IPR033334">
    <property type="entry name" value="LNG1/2"/>
</dbReference>
<accession>A0A2Z7CFA6</accession>
<evidence type="ECO:0000259" key="2">
    <source>
        <dbReference type="Pfam" id="PF14309"/>
    </source>
</evidence>
<feature type="region of interest" description="Disordered" evidence="1">
    <location>
        <begin position="594"/>
        <end position="657"/>
    </location>
</feature>
<dbReference type="GO" id="GO:0051513">
    <property type="term" value="P:regulation of monopolar cell growth"/>
    <property type="evidence" value="ECO:0007669"/>
    <property type="project" value="InterPro"/>
</dbReference>
<reference evidence="3 4" key="1">
    <citation type="journal article" date="2015" name="Proc. Natl. Acad. Sci. U.S.A.">
        <title>The resurrection genome of Boea hygrometrica: A blueprint for survival of dehydration.</title>
        <authorList>
            <person name="Xiao L."/>
            <person name="Yang G."/>
            <person name="Zhang L."/>
            <person name="Yang X."/>
            <person name="Zhao S."/>
            <person name="Ji Z."/>
            <person name="Zhou Q."/>
            <person name="Hu M."/>
            <person name="Wang Y."/>
            <person name="Chen M."/>
            <person name="Xu Y."/>
            <person name="Jin H."/>
            <person name="Xiao X."/>
            <person name="Hu G."/>
            <person name="Bao F."/>
            <person name="Hu Y."/>
            <person name="Wan P."/>
            <person name="Li L."/>
            <person name="Deng X."/>
            <person name="Kuang T."/>
            <person name="Xiang C."/>
            <person name="Zhu J.K."/>
            <person name="Oliver M.J."/>
            <person name="He Y."/>
        </authorList>
    </citation>
    <scope>NUCLEOTIDE SEQUENCE [LARGE SCALE GENOMIC DNA]</scope>
    <source>
        <strain evidence="4">cv. XS01</strain>
    </source>
</reference>
<feature type="region of interest" description="Disordered" evidence="1">
    <location>
        <begin position="517"/>
        <end position="557"/>
    </location>
</feature>
<dbReference type="PANTHER" id="PTHR31680:SF20">
    <property type="entry name" value="PROTEIN LONGIFOLIA 2-LIKE"/>
    <property type="match status" value="1"/>
</dbReference>
<feature type="region of interest" description="Disordered" evidence="1">
    <location>
        <begin position="326"/>
        <end position="345"/>
    </location>
</feature>
<sequence length="992" mass="112234">MPSIMDENRDFRKQMGCMNGISQLFDRHHYLTSWRISSNTNKKLLLGTHHQLDSQHTTRAAVEKVQDSQQLKQRFSMDSSRTAYSSSTCSSTLSSLGSHDTAGHKSLPQRKNFVHEGRLDLRDVVKGSMHREARCLPVKIQTNDKSRGHVMKHVDSPRPMQHHRSLKPETTASEGSTRFLAKFQEIAKNTKDAPLELPRFSYDGRESRETFQSTMKNKELPRLSLDSKASSTKCSLLRSRSDLLSRDYLQMEGESYSQTRSLKAETGSQNRSSGVVAKLMGLDDFPDTISAKKSRIINVENCPKNTILSKSSTKIEKCKQNQVLYSPRASQNNPTSPSSLLQGASSIRKPTELSRFPMEPAPWRQQNPTQGSQRNAQRSRKAPTITQHLSSSVYGEIERRVTELEFTNSGKDLRALKQILEKMKKTRERLENQIGESAVVTSQRRCNLEDSLSEQNSSLSMWQNSNDNQNVPNTIGPRTPKHSVSYIAIKKPTKEIEEKNLSSSNQLTEMGIRRQRIQTPDLKHERENSAHRQKAQDLTPRNNYLKYTSRQHPSIDNRTVRRTLELAGTLKAPQLMKAENCSGRNLVVLSERLRKKLPHREGKSNATVATPSDSGKVKSHAKKKTVEKGLQNKKRSTKSKYPEPSDDQLSDFSSETRFSSYQGDSASVKSESNNSLASQTEIEVTSFSHSTNLTANHHQNSVSTFIENIPAAELAVAMQEQPSPVSVLDAALCGEDSPSPVKKISTAFRDQSPSPDEINWHLENLNHFIGCPISDRRHVVHETRLLKSESEELAQNQNEIGCGFPNPNRRYINKILHASGFLKGASFIPMAGQFLSSCHVINPDMFNVLEQMEETMPRANKESTEKDSQKLLNQKIGRRIVFDLVNEVLVQKVTSGRTFTTGKKTISPPVLAKEICWEMERLCRVPENNYGEEDDGLKRILMGDMMYQSEDWAEYRGEIPALVLDIERRIFKDLVNELVSTDQKHCKQLFTM</sequence>
<keyword evidence="4" id="KW-1185">Reference proteome</keyword>
<evidence type="ECO:0000313" key="3">
    <source>
        <dbReference type="EMBL" id="KZV45618.1"/>
    </source>
</evidence>
<dbReference type="EMBL" id="KQ996030">
    <property type="protein sequence ID" value="KZV45618.1"/>
    <property type="molecule type" value="Genomic_DNA"/>
</dbReference>
<evidence type="ECO:0000256" key="1">
    <source>
        <dbReference type="SAM" id="MobiDB-lite"/>
    </source>
</evidence>
<feature type="region of interest" description="Disordered" evidence="1">
    <location>
        <begin position="66"/>
        <end position="111"/>
    </location>
</feature>